<dbReference type="RefSeq" id="WP_184789956.1">
    <property type="nucleotide sequence ID" value="NZ_BONT01000106.1"/>
</dbReference>
<feature type="transmembrane region" description="Helical" evidence="1">
    <location>
        <begin position="96"/>
        <end position="115"/>
    </location>
</feature>
<keyword evidence="1" id="KW-0812">Transmembrane</keyword>
<dbReference type="AlphaFoldDB" id="A0A841FMA1"/>
<feature type="transmembrane region" description="Helical" evidence="1">
    <location>
        <begin position="53"/>
        <end position="76"/>
    </location>
</feature>
<name>A0A841FMA1_9ACTN</name>
<comment type="caution">
    <text evidence="2">The sequence shown here is derived from an EMBL/GenBank/DDBJ whole genome shotgun (WGS) entry which is preliminary data.</text>
</comment>
<organism evidence="2 3">
    <name type="scientific">Phytomonospora endophytica</name>
    <dbReference type="NCBI Taxonomy" id="714109"/>
    <lineage>
        <taxon>Bacteria</taxon>
        <taxon>Bacillati</taxon>
        <taxon>Actinomycetota</taxon>
        <taxon>Actinomycetes</taxon>
        <taxon>Micromonosporales</taxon>
        <taxon>Micromonosporaceae</taxon>
        <taxon>Phytomonospora</taxon>
    </lineage>
</organism>
<dbReference type="EMBL" id="JACHGT010000011">
    <property type="protein sequence ID" value="MBB6037135.1"/>
    <property type="molecule type" value="Genomic_DNA"/>
</dbReference>
<sequence>MEEEQNRLHRDHTIAELLGADRRRRSRPRPAGAPAGTPVDCARKLRSRFVATIVLFTAVWATAMCAFVTGFAGNYLLYPYATRDPARERAFDALPLWFGVVAVAGPLLIALIAAFGRLPWIAVVYAAVALLCALLAHGLAGYADDFTPEKPEPTSQYVVE</sequence>
<evidence type="ECO:0000313" key="2">
    <source>
        <dbReference type="EMBL" id="MBB6037135.1"/>
    </source>
</evidence>
<reference evidence="2 3" key="1">
    <citation type="submission" date="2020-08" db="EMBL/GenBank/DDBJ databases">
        <title>Genomic Encyclopedia of Type Strains, Phase IV (KMG-IV): sequencing the most valuable type-strain genomes for metagenomic binning, comparative biology and taxonomic classification.</title>
        <authorList>
            <person name="Goeker M."/>
        </authorList>
    </citation>
    <scope>NUCLEOTIDE SEQUENCE [LARGE SCALE GENOMIC DNA]</scope>
    <source>
        <strain evidence="2 3">YIM 65646</strain>
    </source>
</reference>
<dbReference type="SUPFAM" id="SSF103473">
    <property type="entry name" value="MFS general substrate transporter"/>
    <property type="match status" value="1"/>
</dbReference>
<evidence type="ECO:0000313" key="3">
    <source>
        <dbReference type="Proteomes" id="UP000548476"/>
    </source>
</evidence>
<dbReference type="Proteomes" id="UP000548476">
    <property type="component" value="Unassembled WGS sequence"/>
</dbReference>
<feature type="transmembrane region" description="Helical" evidence="1">
    <location>
        <begin position="122"/>
        <end position="143"/>
    </location>
</feature>
<protein>
    <submittedName>
        <fullName evidence="2">Uncharacterized protein</fullName>
    </submittedName>
</protein>
<gene>
    <name evidence="2" type="ORF">HNR73_005008</name>
</gene>
<dbReference type="InterPro" id="IPR036259">
    <property type="entry name" value="MFS_trans_sf"/>
</dbReference>
<proteinExistence type="predicted"/>
<accession>A0A841FMA1</accession>
<evidence type="ECO:0000256" key="1">
    <source>
        <dbReference type="SAM" id="Phobius"/>
    </source>
</evidence>
<keyword evidence="3" id="KW-1185">Reference proteome</keyword>
<keyword evidence="1" id="KW-0472">Membrane</keyword>
<keyword evidence="1" id="KW-1133">Transmembrane helix</keyword>